<feature type="transmembrane region" description="Helical" evidence="1">
    <location>
        <begin position="54"/>
        <end position="77"/>
    </location>
</feature>
<dbReference type="AlphaFoldDB" id="A0A3M7SIJ7"/>
<dbReference type="EMBL" id="REGN01001311">
    <property type="protein sequence ID" value="RNA35591.1"/>
    <property type="molecule type" value="Genomic_DNA"/>
</dbReference>
<keyword evidence="1" id="KW-0812">Transmembrane</keyword>
<keyword evidence="3" id="KW-1185">Reference proteome</keyword>
<evidence type="ECO:0000256" key="1">
    <source>
        <dbReference type="SAM" id="Phobius"/>
    </source>
</evidence>
<evidence type="ECO:0000313" key="2">
    <source>
        <dbReference type="EMBL" id="RNA35591.1"/>
    </source>
</evidence>
<keyword evidence="1" id="KW-0472">Membrane</keyword>
<name>A0A3M7SIJ7_BRAPC</name>
<sequence length="193" mass="22476">MTKYGNEIIRQTVRKNVDCRKDDECKILKTFVIIQLYLDGVHDMQFKRKQIANFVVTTIPIVFTQISFIQYGIYLFFSRVYERAIFRITTNLRSYLINYETPVALAHFFDYSNEKLIKNRSSLPLILSLSFYFASAAWNIMSAIEAAEKTLSIEAPLVIVHVKNIDLNIKSCKFLNTNLELRNKSEKTIGLKK</sequence>
<protein>
    <submittedName>
        <fullName evidence="2">Uncharacterized protein</fullName>
    </submittedName>
</protein>
<reference evidence="2 3" key="1">
    <citation type="journal article" date="2018" name="Sci. Rep.">
        <title>Genomic signatures of local adaptation to the degree of environmental predictability in rotifers.</title>
        <authorList>
            <person name="Franch-Gras L."/>
            <person name="Hahn C."/>
            <person name="Garcia-Roger E.M."/>
            <person name="Carmona M.J."/>
            <person name="Serra M."/>
            <person name="Gomez A."/>
        </authorList>
    </citation>
    <scope>NUCLEOTIDE SEQUENCE [LARGE SCALE GENOMIC DNA]</scope>
    <source>
        <strain evidence="2">HYR1</strain>
    </source>
</reference>
<comment type="caution">
    <text evidence="2">The sequence shown here is derived from an EMBL/GenBank/DDBJ whole genome shotgun (WGS) entry which is preliminary data.</text>
</comment>
<proteinExistence type="predicted"/>
<keyword evidence="1" id="KW-1133">Transmembrane helix</keyword>
<dbReference type="Proteomes" id="UP000276133">
    <property type="component" value="Unassembled WGS sequence"/>
</dbReference>
<evidence type="ECO:0000313" key="3">
    <source>
        <dbReference type="Proteomes" id="UP000276133"/>
    </source>
</evidence>
<gene>
    <name evidence="2" type="ORF">BpHYR1_024035</name>
</gene>
<accession>A0A3M7SIJ7</accession>
<organism evidence="2 3">
    <name type="scientific">Brachionus plicatilis</name>
    <name type="common">Marine rotifer</name>
    <name type="synonym">Brachionus muelleri</name>
    <dbReference type="NCBI Taxonomy" id="10195"/>
    <lineage>
        <taxon>Eukaryota</taxon>
        <taxon>Metazoa</taxon>
        <taxon>Spiralia</taxon>
        <taxon>Gnathifera</taxon>
        <taxon>Rotifera</taxon>
        <taxon>Eurotatoria</taxon>
        <taxon>Monogononta</taxon>
        <taxon>Pseudotrocha</taxon>
        <taxon>Ploima</taxon>
        <taxon>Brachionidae</taxon>
        <taxon>Brachionus</taxon>
    </lineage>
</organism>